<dbReference type="Pfam" id="PF00196">
    <property type="entry name" value="GerE"/>
    <property type="match status" value="1"/>
</dbReference>
<evidence type="ECO:0000256" key="3">
    <source>
        <dbReference type="ARBA" id="ARBA00023163"/>
    </source>
</evidence>
<protein>
    <submittedName>
        <fullName evidence="5">Helix-turn-helix transcriptional regulator</fullName>
    </submittedName>
</protein>
<evidence type="ECO:0000259" key="4">
    <source>
        <dbReference type="PROSITE" id="PS50043"/>
    </source>
</evidence>
<dbReference type="GO" id="GO:0003677">
    <property type="term" value="F:DNA binding"/>
    <property type="evidence" value="ECO:0007669"/>
    <property type="project" value="UniProtKB-KW"/>
</dbReference>
<evidence type="ECO:0000313" key="6">
    <source>
        <dbReference type="Proteomes" id="UP000448575"/>
    </source>
</evidence>
<gene>
    <name evidence="5" type="ORF">GTP41_23390</name>
</gene>
<keyword evidence="2" id="KW-0238">DNA-binding</keyword>
<dbReference type="PRINTS" id="PR00038">
    <property type="entry name" value="HTHLUXR"/>
</dbReference>
<feature type="domain" description="HTH luxR-type" evidence="4">
    <location>
        <begin position="160"/>
        <end position="223"/>
    </location>
</feature>
<evidence type="ECO:0000256" key="2">
    <source>
        <dbReference type="ARBA" id="ARBA00023125"/>
    </source>
</evidence>
<dbReference type="InterPro" id="IPR016032">
    <property type="entry name" value="Sig_transdc_resp-reg_C-effctor"/>
</dbReference>
<dbReference type="PROSITE" id="PS50043">
    <property type="entry name" value="HTH_LUXR_2"/>
    <property type="match status" value="1"/>
</dbReference>
<dbReference type="CDD" id="cd06170">
    <property type="entry name" value="LuxR_C_like"/>
    <property type="match status" value="1"/>
</dbReference>
<dbReference type="PANTHER" id="PTHR44688:SF16">
    <property type="entry name" value="DNA-BINDING TRANSCRIPTIONAL ACTIVATOR DEVR_DOSR"/>
    <property type="match status" value="1"/>
</dbReference>
<evidence type="ECO:0000313" key="5">
    <source>
        <dbReference type="EMBL" id="MYN05045.1"/>
    </source>
</evidence>
<dbReference type="SMART" id="SM00421">
    <property type="entry name" value="HTH_LUXR"/>
    <property type="match status" value="1"/>
</dbReference>
<dbReference type="AlphaFoldDB" id="A0A6N9HQP3"/>
<keyword evidence="1" id="KW-0805">Transcription regulation</keyword>
<dbReference type="InterPro" id="IPR000792">
    <property type="entry name" value="Tscrpt_reg_LuxR_C"/>
</dbReference>
<dbReference type="InterPro" id="IPR036388">
    <property type="entry name" value="WH-like_DNA-bd_sf"/>
</dbReference>
<comment type="caution">
    <text evidence="5">The sequence shown here is derived from an EMBL/GenBank/DDBJ whole genome shotgun (WGS) entry which is preliminary data.</text>
</comment>
<dbReference type="GO" id="GO:0006355">
    <property type="term" value="P:regulation of DNA-templated transcription"/>
    <property type="evidence" value="ECO:0007669"/>
    <property type="project" value="InterPro"/>
</dbReference>
<sequence length="223" mass="23718">MLNPNAREQEYLLHAIDGAHGIATRRELFLWSQGALQTLLPHGVLLGVQLDQQGRARAVDCLHGTVLAADQLALLRDPAQGPVPAWLRQWQQGGGQPLALQAGAMGQGLVHGSGALPAGGSAVVLLGMPAPAGFRESWLLQVLLPYLHLAMQRAASAAAAPALPPMVSPRQAEILQWLREGKSNEEIGRLLGISALTVKNHLQRLYRQLGVSNRAHAVARSAG</sequence>
<dbReference type="SUPFAM" id="SSF46894">
    <property type="entry name" value="C-terminal effector domain of the bipartite response regulators"/>
    <property type="match status" value="1"/>
</dbReference>
<dbReference type="Gene3D" id="1.10.10.10">
    <property type="entry name" value="Winged helix-like DNA-binding domain superfamily/Winged helix DNA-binding domain"/>
    <property type="match status" value="1"/>
</dbReference>
<dbReference type="PANTHER" id="PTHR44688">
    <property type="entry name" value="DNA-BINDING TRANSCRIPTIONAL ACTIVATOR DEVR_DOSR"/>
    <property type="match status" value="1"/>
</dbReference>
<dbReference type="RefSeq" id="WP_161027997.1">
    <property type="nucleotide sequence ID" value="NZ_WWCJ01000024.1"/>
</dbReference>
<dbReference type="Proteomes" id="UP000448575">
    <property type="component" value="Unassembled WGS sequence"/>
</dbReference>
<reference evidence="5 6" key="1">
    <citation type="submission" date="2019-12" db="EMBL/GenBank/DDBJ databases">
        <title>Novel species isolated from a subtropical stream in China.</title>
        <authorList>
            <person name="Lu H."/>
        </authorList>
    </citation>
    <scope>NUCLEOTIDE SEQUENCE [LARGE SCALE GENOMIC DNA]</scope>
    <source>
        <strain evidence="5 6">DS3</strain>
    </source>
</reference>
<keyword evidence="6" id="KW-1185">Reference proteome</keyword>
<name>A0A6N9HQP3_9BURK</name>
<organism evidence="5 6">
    <name type="scientific">Pseudoduganella guangdongensis</name>
    <dbReference type="NCBI Taxonomy" id="2692179"/>
    <lineage>
        <taxon>Bacteria</taxon>
        <taxon>Pseudomonadati</taxon>
        <taxon>Pseudomonadota</taxon>
        <taxon>Betaproteobacteria</taxon>
        <taxon>Burkholderiales</taxon>
        <taxon>Oxalobacteraceae</taxon>
        <taxon>Telluria group</taxon>
        <taxon>Pseudoduganella</taxon>
    </lineage>
</organism>
<accession>A0A6N9HQP3</accession>
<evidence type="ECO:0000256" key="1">
    <source>
        <dbReference type="ARBA" id="ARBA00023015"/>
    </source>
</evidence>
<keyword evidence="3" id="KW-0804">Transcription</keyword>
<proteinExistence type="predicted"/>
<dbReference type="EMBL" id="WWCJ01000024">
    <property type="protein sequence ID" value="MYN05045.1"/>
    <property type="molecule type" value="Genomic_DNA"/>
</dbReference>